<dbReference type="Proteomes" id="UP000504606">
    <property type="component" value="Unplaced"/>
</dbReference>
<keyword evidence="1" id="KW-0479">Metal-binding</keyword>
<evidence type="ECO:0000256" key="5">
    <source>
        <dbReference type="SAM" id="MobiDB-lite"/>
    </source>
</evidence>
<dbReference type="Gene3D" id="3.30.40.10">
    <property type="entry name" value="Zinc/RING finger domain, C3HC4 (zinc finger)"/>
    <property type="match status" value="1"/>
</dbReference>
<dbReference type="InterPro" id="IPR001841">
    <property type="entry name" value="Znf_RING"/>
</dbReference>
<dbReference type="PANTHER" id="PTHR22791:SF34">
    <property type="entry name" value="RING-TYPE DOMAIN-CONTAINING PROTEIN"/>
    <property type="match status" value="1"/>
</dbReference>
<dbReference type="GeneID" id="113214790"/>
<evidence type="ECO:0000256" key="1">
    <source>
        <dbReference type="ARBA" id="ARBA00022723"/>
    </source>
</evidence>
<organism evidence="7 8">
    <name type="scientific">Frankliniella occidentalis</name>
    <name type="common">Western flower thrips</name>
    <name type="synonym">Euthrips occidentalis</name>
    <dbReference type="NCBI Taxonomy" id="133901"/>
    <lineage>
        <taxon>Eukaryota</taxon>
        <taxon>Metazoa</taxon>
        <taxon>Ecdysozoa</taxon>
        <taxon>Arthropoda</taxon>
        <taxon>Hexapoda</taxon>
        <taxon>Insecta</taxon>
        <taxon>Pterygota</taxon>
        <taxon>Neoptera</taxon>
        <taxon>Paraneoptera</taxon>
        <taxon>Thysanoptera</taxon>
        <taxon>Terebrantia</taxon>
        <taxon>Thripoidea</taxon>
        <taxon>Thripidae</taxon>
        <taxon>Frankliniella</taxon>
    </lineage>
</organism>
<dbReference type="GO" id="GO:0016567">
    <property type="term" value="P:protein ubiquitination"/>
    <property type="evidence" value="ECO:0007669"/>
    <property type="project" value="TreeGrafter"/>
</dbReference>
<dbReference type="GO" id="GO:0061630">
    <property type="term" value="F:ubiquitin protein ligase activity"/>
    <property type="evidence" value="ECO:0007669"/>
    <property type="project" value="TreeGrafter"/>
</dbReference>
<accession>A0A6J1TEA6</accession>
<keyword evidence="3" id="KW-0862">Zinc</keyword>
<keyword evidence="7" id="KW-1185">Reference proteome</keyword>
<dbReference type="InterPro" id="IPR018957">
    <property type="entry name" value="Znf_C3HC4_RING-type"/>
</dbReference>
<keyword evidence="2 4" id="KW-0863">Zinc-finger</keyword>
<gene>
    <name evidence="8" type="primary">LOC113214790</name>
</gene>
<dbReference type="OrthoDB" id="6105938at2759"/>
<name>A0A6J1TEA6_FRAOC</name>
<dbReference type="AlphaFoldDB" id="A0A6J1TEA6"/>
<dbReference type="PROSITE" id="PS50089">
    <property type="entry name" value="ZF_RING_2"/>
    <property type="match status" value="1"/>
</dbReference>
<sequence>MELQCDICFANYDMEAYRPKSLPCGHTFCKCCVQNPGLGRKCPTCRKDLAADPDGLPDNILAIQLIENDGAPLRKRPRREDPEVQQLQRGVDAARKVVDALRLAVPKAVEALNRQLDMSVAQLRQLEEALEQQVQRRAGGDQGSSPEQLQTAEQMEDSLRLLTTNNCSVVVGENGSSWKASVQLSESSDILRLLLLQLRADGQLAKVDGIPVSSSASGYVGPPMLGILTIKRTDLTEGNLKVDEIIRAKRRMQNIRSIRGLQGEGSDKLLRVVASHSLHVEELWFSGEVEPKVMEVVQKMTSLKRLFFESLENHDDYPDLPSQLEELTLNSPCEQQLDSVMRMPGLRSLKIWNYFGANLTFPPSEYGTLRWLGVCFDPEHKPTMLSLIRAHSSSLQELLVYCGISDVELDGNFYLPDLGQDLAACGLVHLRRLVLYRPKFVPCTDIAGCLIQLQNLRGFLPSSVEVVCDECTTSVLW</sequence>
<dbReference type="PROSITE" id="PS00518">
    <property type="entry name" value="ZF_RING_1"/>
    <property type="match status" value="1"/>
</dbReference>
<dbReference type="PANTHER" id="PTHR22791">
    <property type="entry name" value="RING-TYPE DOMAIN-CONTAINING PROTEIN"/>
    <property type="match status" value="1"/>
</dbReference>
<protein>
    <submittedName>
        <fullName evidence="8">Uncharacterized protein LOC113214790</fullName>
    </submittedName>
</protein>
<dbReference type="SMART" id="SM00184">
    <property type="entry name" value="RING"/>
    <property type="match status" value="1"/>
</dbReference>
<evidence type="ECO:0000313" key="8">
    <source>
        <dbReference type="RefSeq" id="XP_026290050.2"/>
    </source>
</evidence>
<dbReference type="InterPro" id="IPR017907">
    <property type="entry name" value="Znf_RING_CS"/>
</dbReference>
<feature type="domain" description="RING-type" evidence="6">
    <location>
        <begin position="5"/>
        <end position="46"/>
    </location>
</feature>
<proteinExistence type="predicted"/>
<evidence type="ECO:0000259" key="6">
    <source>
        <dbReference type="PROSITE" id="PS50089"/>
    </source>
</evidence>
<dbReference type="Pfam" id="PF00097">
    <property type="entry name" value="zf-C3HC4"/>
    <property type="match status" value="1"/>
</dbReference>
<dbReference type="InterPro" id="IPR013083">
    <property type="entry name" value="Znf_RING/FYVE/PHD"/>
</dbReference>
<dbReference type="KEGG" id="foc:113214790"/>
<evidence type="ECO:0000313" key="7">
    <source>
        <dbReference type="Proteomes" id="UP000504606"/>
    </source>
</evidence>
<reference evidence="8" key="1">
    <citation type="submission" date="2025-08" db="UniProtKB">
        <authorList>
            <consortium name="RefSeq"/>
        </authorList>
    </citation>
    <scope>IDENTIFICATION</scope>
    <source>
        <tissue evidence="8">Whole organism</tissue>
    </source>
</reference>
<evidence type="ECO:0000256" key="4">
    <source>
        <dbReference type="PROSITE-ProRule" id="PRU00175"/>
    </source>
</evidence>
<dbReference type="GO" id="GO:0008270">
    <property type="term" value="F:zinc ion binding"/>
    <property type="evidence" value="ECO:0007669"/>
    <property type="project" value="UniProtKB-KW"/>
</dbReference>
<dbReference type="InterPro" id="IPR051435">
    <property type="entry name" value="RING_finger_E3_ubiq-ligases"/>
</dbReference>
<dbReference type="RefSeq" id="XP_026290050.2">
    <property type="nucleotide sequence ID" value="XM_026434265.2"/>
</dbReference>
<evidence type="ECO:0000256" key="2">
    <source>
        <dbReference type="ARBA" id="ARBA00022771"/>
    </source>
</evidence>
<dbReference type="SUPFAM" id="SSF57850">
    <property type="entry name" value="RING/U-box"/>
    <property type="match status" value="1"/>
</dbReference>
<feature type="region of interest" description="Disordered" evidence="5">
    <location>
        <begin position="132"/>
        <end position="151"/>
    </location>
</feature>
<evidence type="ECO:0000256" key="3">
    <source>
        <dbReference type="ARBA" id="ARBA00022833"/>
    </source>
</evidence>